<protein>
    <submittedName>
        <fullName evidence="2">Thermonuclease family protein</fullName>
    </submittedName>
</protein>
<sequence length="230" mass="25499">MRRVRSLRSVLVGVLVTCAAWYLQEKGLLGGTGLGWGELDALWSESVEADFTPPQAPASGWTHLTNCQLISGRNGDGDSFHIRHEKGESEFRLYFVDAPESAYRTYAGGADNGERLAEQGAYFGGLSREETIKVGEAGKQFVKNLLAKADFSILTRWENVYGPQRKYAFVIVSWQGQPAYLHEILVTKGLARIHTQGANLPNGRRAGQQKDFLRTLELKAREKKVGAWGL</sequence>
<dbReference type="RefSeq" id="WP_377174539.1">
    <property type="nucleotide sequence ID" value="NZ_JBHUJA010000040.1"/>
</dbReference>
<comment type="caution">
    <text evidence="2">The sequence shown here is derived from an EMBL/GenBank/DDBJ whole genome shotgun (WGS) entry which is preliminary data.</text>
</comment>
<dbReference type="EMBL" id="JAENIO010000081">
    <property type="protein sequence ID" value="MBK1835678.1"/>
    <property type="molecule type" value="Genomic_DNA"/>
</dbReference>
<dbReference type="Pfam" id="PF00565">
    <property type="entry name" value="SNase"/>
    <property type="match status" value="1"/>
</dbReference>
<dbReference type="PROSITE" id="PS50830">
    <property type="entry name" value="TNASE_3"/>
    <property type="match status" value="1"/>
</dbReference>
<evidence type="ECO:0000313" key="3">
    <source>
        <dbReference type="Proteomes" id="UP000604083"/>
    </source>
</evidence>
<dbReference type="InterPro" id="IPR016071">
    <property type="entry name" value="Staphylococal_nuclease_OB-fold"/>
</dbReference>
<dbReference type="Gene3D" id="2.40.50.90">
    <property type="match status" value="1"/>
</dbReference>
<gene>
    <name evidence="2" type="ORF">JIN78_16560</name>
</gene>
<dbReference type="AlphaFoldDB" id="A0A934RUJ8"/>
<dbReference type="SUPFAM" id="SSF50199">
    <property type="entry name" value="Staphylococcal nuclease"/>
    <property type="match status" value="1"/>
</dbReference>
<reference evidence="2" key="1">
    <citation type="submission" date="2021-01" db="EMBL/GenBank/DDBJ databases">
        <title>Modified the classification status of verrucomicrobia.</title>
        <authorList>
            <person name="Feng X."/>
        </authorList>
    </citation>
    <scope>NUCLEOTIDE SEQUENCE</scope>
    <source>
        <strain evidence="2">KCTC 12986</strain>
    </source>
</reference>
<evidence type="ECO:0000313" key="2">
    <source>
        <dbReference type="EMBL" id="MBK1835678.1"/>
    </source>
</evidence>
<dbReference type="Proteomes" id="UP000604083">
    <property type="component" value="Unassembled WGS sequence"/>
</dbReference>
<organism evidence="2 3">
    <name type="scientific">Roseibacillus ishigakijimensis</name>
    <dbReference type="NCBI Taxonomy" id="454146"/>
    <lineage>
        <taxon>Bacteria</taxon>
        <taxon>Pseudomonadati</taxon>
        <taxon>Verrucomicrobiota</taxon>
        <taxon>Verrucomicrobiia</taxon>
        <taxon>Verrucomicrobiales</taxon>
        <taxon>Verrucomicrobiaceae</taxon>
        <taxon>Roseibacillus</taxon>
    </lineage>
</organism>
<name>A0A934RUJ8_9BACT</name>
<feature type="domain" description="TNase-like" evidence="1">
    <location>
        <begin position="76"/>
        <end position="230"/>
    </location>
</feature>
<proteinExistence type="predicted"/>
<accession>A0A934RUJ8</accession>
<evidence type="ECO:0000259" key="1">
    <source>
        <dbReference type="PROSITE" id="PS50830"/>
    </source>
</evidence>
<dbReference type="InterPro" id="IPR035437">
    <property type="entry name" value="SNase_OB-fold_sf"/>
</dbReference>
<keyword evidence="3" id="KW-1185">Reference proteome</keyword>